<evidence type="ECO:0000313" key="3">
    <source>
        <dbReference type="Proteomes" id="UP001590951"/>
    </source>
</evidence>
<feature type="compositionally biased region" description="Polar residues" evidence="1">
    <location>
        <begin position="34"/>
        <end position="51"/>
    </location>
</feature>
<organism evidence="2 3">
    <name type="scientific">Lepraria finkii</name>
    <dbReference type="NCBI Taxonomy" id="1340010"/>
    <lineage>
        <taxon>Eukaryota</taxon>
        <taxon>Fungi</taxon>
        <taxon>Dikarya</taxon>
        <taxon>Ascomycota</taxon>
        <taxon>Pezizomycotina</taxon>
        <taxon>Lecanoromycetes</taxon>
        <taxon>OSLEUM clade</taxon>
        <taxon>Lecanoromycetidae</taxon>
        <taxon>Lecanorales</taxon>
        <taxon>Lecanorineae</taxon>
        <taxon>Stereocaulaceae</taxon>
        <taxon>Lepraria</taxon>
    </lineage>
</organism>
<protein>
    <submittedName>
        <fullName evidence="2">Uncharacterized protein</fullName>
    </submittedName>
</protein>
<feature type="compositionally biased region" description="Basic and acidic residues" evidence="1">
    <location>
        <begin position="52"/>
        <end position="64"/>
    </location>
</feature>
<accession>A0ABR4BAQ0</accession>
<dbReference type="EMBL" id="JBHFEH010000013">
    <property type="protein sequence ID" value="KAL2054890.1"/>
    <property type="molecule type" value="Genomic_DNA"/>
</dbReference>
<comment type="caution">
    <text evidence="2">The sequence shown here is derived from an EMBL/GenBank/DDBJ whole genome shotgun (WGS) entry which is preliminary data.</text>
</comment>
<keyword evidence="3" id="KW-1185">Reference proteome</keyword>
<evidence type="ECO:0000313" key="2">
    <source>
        <dbReference type="EMBL" id="KAL2054890.1"/>
    </source>
</evidence>
<sequence>MRCNGQRFIGSVFKPGQTWVVYKQEKQDEEQDLPVSQKSSTASSKAGQDSRSLLDDPKTERDFINSDVPPPPLVDAYFNNDMISKSALTKDMTLSVVVLLTLLVRTSKLVKEKLQEVRLCEGERGNDKR</sequence>
<proteinExistence type="predicted"/>
<feature type="region of interest" description="Disordered" evidence="1">
    <location>
        <begin position="28"/>
        <end position="68"/>
    </location>
</feature>
<gene>
    <name evidence="2" type="ORF">ABVK25_004712</name>
</gene>
<name>A0ABR4BAQ0_9LECA</name>
<reference evidence="2 3" key="1">
    <citation type="submission" date="2024-09" db="EMBL/GenBank/DDBJ databases">
        <title>Rethinking Asexuality: The Enigmatic Case of Functional Sexual Genes in Lepraria (Stereocaulaceae).</title>
        <authorList>
            <person name="Doellman M."/>
            <person name="Sun Y."/>
            <person name="Barcenas-Pena A."/>
            <person name="Lumbsch H.T."/>
            <person name="Grewe F."/>
        </authorList>
    </citation>
    <scope>NUCLEOTIDE SEQUENCE [LARGE SCALE GENOMIC DNA]</scope>
    <source>
        <strain evidence="2 3">Grewe 0041</strain>
    </source>
</reference>
<evidence type="ECO:0000256" key="1">
    <source>
        <dbReference type="SAM" id="MobiDB-lite"/>
    </source>
</evidence>
<dbReference type="Proteomes" id="UP001590951">
    <property type="component" value="Unassembled WGS sequence"/>
</dbReference>